<gene>
    <name evidence="2" type="ORF">I553_1265</name>
</gene>
<evidence type="ECO:0000256" key="1">
    <source>
        <dbReference type="SAM" id="MobiDB-lite"/>
    </source>
</evidence>
<reference evidence="2" key="1">
    <citation type="submission" date="2014-01" db="EMBL/GenBank/DDBJ databases">
        <authorList>
            <person name="Brown-Elliot B."/>
            <person name="Wallace R."/>
            <person name="Lenaerts A."/>
            <person name="Ordway D."/>
            <person name="DeGroote M.A."/>
            <person name="Parker T."/>
            <person name="Sizemore C."/>
            <person name="Tallon L.J."/>
            <person name="Sadzewicz L.K."/>
            <person name="Sengamalay N."/>
            <person name="Fraser C.M."/>
            <person name="Hine E."/>
            <person name="Shefchek K.A."/>
            <person name="Das S.P."/>
            <person name="Tettelin H."/>
        </authorList>
    </citation>
    <scope>NUCLEOTIDE SEQUENCE [LARGE SCALE GENOMIC DNA]</scope>
    <source>
        <strain evidence="2">4042</strain>
    </source>
</reference>
<feature type="compositionally biased region" description="Low complexity" evidence="1">
    <location>
        <begin position="124"/>
        <end position="150"/>
    </location>
</feature>
<protein>
    <submittedName>
        <fullName evidence="2">Uncharacterized protein</fullName>
    </submittedName>
</protein>
<dbReference type="Gene3D" id="2.60.120.1390">
    <property type="match status" value="1"/>
</dbReference>
<dbReference type="Pfam" id="PF11175">
    <property type="entry name" value="DUF2961"/>
    <property type="match status" value="1"/>
</dbReference>
<dbReference type="EMBL" id="JAOB01000032">
    <property type="protein sequence ID" value="EUA54606.1"/>
    <property type="molecule type" value="Genomic_DNA"/>
</dbReference>
<name>X8CFL4_MYCXE</name>
<sequence>MRCYWDRAEEPAVEVPLGDFFGQGWCEFAQLSSVPVAVNPHGGFNSYWPMPAAARPADAGEPRVAPVAVYYQISYEIDVDVTGAGYLHSQFHRSNPLAVGTVHPILDRVRGRASMWAPTSPGVSTAPAGGARARSSSTSTATRSFPRSAAPAPRTISAAPGTSTCRPGLHRVLDTVPRPAPDHPSRRPVPQPAAVRHVPLAPAGPHSLPR</sequence>
<comment type="caution">
    <text evidence="2">The sequence shown here is derived from an EMBL/GenBank/DDBJ whole genome shotgun (WGS) entry which is preliminary data.</text>
</comment>
<dbReference type="InterPro" id="IPR021345">
    <property type="entry name" value="DUF2961"/>
</dbReference>
<accession>X8CFL4</accession>
<organism evidence="2">
    <name type="scientific">Mycobacterium xenopi 4042</name>
    <dbReference type="NCBI Taxonomy" id="1299334"/>
    <lineage>
        <taxon>Bacteria</taxon>
        <taxon>Bacillati</taxon>
        <taxon>Actinomycetota</taxon>
        <taxon>Actinomycetes</taxon>
        <taxon>Mycobacteriales</taxon>
        <taxon>Mycobacteriaceae</taxon>
        <taxon>Mycobacterium</taxon>
    </lineage>
</organism>
<proteinExistence type="predicted"/>
<feature type="region of interest" description="Disordered" evidence="1">
    <location>
        <begin position="117"/>
        <end position="210"/>
    </location>
</feature>
<dbReference type="AlphaFoldDB" id="X8CFL4"/>
<evidence type="ECO:0000313" key="2">
    <source>
        <dbReference type="EMBL" id="EUA54606.1"/>
    </source>
</evidence>
<dbReference type="PATRIC" id="fig|1299334.3.peg.3080"/>